<dbReference type="EMBL" id="QRBA01000006">
    <property type="protein sequence ID" value="RDS90837.1"/>
    <property type="molecule type" value="Genomic_DNA"/>
</dbReference>
<dbReference type="Proteomes" id="UP000255541">
    <property type="component" value="Unassembled WGS sequence"/>
</dbReference>
<protein>
    <submittedName>
        <fullName evidence="1">Uncharacterized protein</fullName>
    </submittedName>
</protein>
<dbReference type="RefSeq" id="WP_115486779.1">
    <property type="nucleotide sequence ID" value="NZ_QRBA01000006.1"/>
</dbReference>
<gene>
    <name evidence="1" type="ORF">DL347_12355</name>
</gene>
<reference evidence="1 2" key="1">
    <citation type="submission" date="2018-07" db="EMBL/GenBank/DDBJ databases">
        <title>Draft Genome Sequence of Pseudomonas fluorescens AHK-1 associated with canker disease of kiwifruit.</title>
        <authorList>
            <person name="Wu Z."/>
        </authorList>
    </citation>
    <scope>NUCLEOTIDE SEQUENCE [LARGE SCALE GENOMIC DNA]</scope>
    <source>
        <strain evidence="1 2">AHK-1</strain>
    </source>
</reference>
<organism evidence="1 2">
    <name type="scientific">Pseudomonas fluorescens</name>
    <dbReference type="NCBI Taxonomy" id="294"/>
    <lineage>
        <taxon>Bacteria</taxon>
        <taxon>Pseudomonadati</taxon>
        <taxon>Pseudomonadota</taxon>
        <taxon>Gammaproteobacteria</taxon>
        <taxon>Pseudomonadales</taxon>
        <taxon>Pseudomonadaceae</taxon>
        <taxon>Pseudomonas</taxon>
    </lineage>
</organism>
<comment type="caution">
    <text evidence="1">The sequence shown here is derived from an EMBL/GenBank/DDBJ whole genome shotgun (WGS) entry which is preliminary data.</text>
</comment>
<sequence length="851" mass="94097">MDASPITFKFRAKNTLTEEIEEGLVFEDVVDSSGESGARQTPIPLKYLTKTMGFTLVVWYEGTVNGTTAVSLPKDVGINFYSYEQGKALAPRLLHEKIYQNTPTYDMHDHEGDELVKIPLPDLAQEGDKIYCTVVIEQFSGKPAFYTVAYDYVLTADDITFGENLSFSIARDWLARQKPRYESITCQAAWITSGLPAQPPAEVENPDEETRLPRNALEIQYRRTANFIGDQGLENLSPPHLLQSVSYNDTWCLNPELTKEGGDVDAPGLDTYAGDQICFYVSGTGYARKSLGCVSIGRDGERPSVKLPACVVACFFNNSMTLTYTVQFPNNNAPQESPAQVVSVSVPEFTCPGIEEVTAGKLDLNTFPGNANTTVSVWAYAECSNTCWMWITGKREDGSNHRLDMLVGAPVTDEWKRQGVRTSISRQGLQLLADCSDFELHFAVSFCDASNFARAYEFPTQTFNIEQEPQELVAPIVTEAVDSNLTAWNGRDGVHVEVAYVGISPNHSISVCWEKPDGTCWVLASKPGSTGGAVSFALPAEAVIESMGKTVPITYTVTTACKVQTSPPLNLKISLPTRLETPNVLQATPPKTQNAILDLRTFAGNATSHVDTMWFLRAGQNCWLQATGTAKNGTPYSFTVYAAKTITEAEVTAGVVNPVLRSELNKLMDNTSLTLRFCVATDGGLLANVVCPERVLLVRPFIVIIEERFEGQPTRTYTRGGVVDTPTMKVTFVAGPHRAGVVPYGNNQYYSGQSYVMCEGISHSIPPQKHRFDFKHKLESIKFAWVWKQEPGQVTFYDENHHVLAVHDYPDENRGGFWVEYSPIDGQVVSSMEVTVEDYSFIDNFTMSYRS</sequence>
<accession>A0A7Z6MXI0</accession>
<proteinExistence type="predicted"/>
<evidence type="ECO:0000313" key="2">
    <source>
        <dbReference type="Proteomes" id="UP000255541"/>
    </source>
</evidence>
<dbReference type="AlphaFoldDB" id="A0A7Z6MXI0"/>
<name>A0A7Z6MXI0_PSEFL</name>
<evidence type="ECO:0000313" key="1">
    <source>
        <dbReference type="EMBL" id="RDS90837.1"/>
    </source>
</evidence>